<evidence type="ECO:0000256" key="4">
    <source>
        <dbReference type="ARBA" id="ARBA00022692"/>
    </source>
</evidence>
<feature type="transmembrane region" description="Helical" evidence="7">
    <location>
        <begin position="175"/>
        <end position="197"/>
    </location>
</feature>
<feature type="transmembrane region" description="Helical" evidence="7">
    <location>
        <begin position="451"/>
        <end position="469"/>
    </location>
</feature>
<feature type="transmembrane region" description="Helical" evidence="7">
    <location>
        <begin position="345"/>
        <end position="364"/>
    </location>
</feature>
<evidence type="ECO:0000256" key="7">
    <source>
        <dbReference type="SAM" id="Phobius"/>
    </source>
</evidence>
<dbReference type="PANTHER" id="PTHR23501:SF1">
    <property type="entry name" value="TRANSPORT PROTEIN HSRA-RELATED"/>
    <property type="match status" value="1"/>
</dbReference>
<comment type="subcellular location">
    <subcellularLocation>
        <location evidence="1">Cell membrane</location>
        <topology evidence="1">Multi-pass membrane protein</topology>
    </subcellularLocation>
</comment>
<dbReference type="PANTHER" id="PTHR23501">
    <property type="entry name" value="MAJOR FACILITATOR SUPERFAMILY"/>
    <property type="match status" value="1"/>
</dbReference>
<organism evidence="9 10">
    <name type="scientific">Nonomuraea rosea</name>
    <dbReference type="NCBI Taxonomy" id="638574"/>
    <lineage>
        <taxon>Bacteria</taxon>
        <taxon>Bacillati</taxon>
        <taxon>Actinomycetota</taxon>
        <taxon>Actinomycetes</taxon>
        <taxon>Streptosporangiales</taxon>
        <taxon>Streptosporangiaceae</taxon>
        <taxon>Nonomuraea</taxon>
    </lineage>
</organism>
<dbReference type="NCBIfam" id="TIGR00711">
    <property type="entry name" value="efflux_EmrB"/>
    <property type="match status" value="1"/>
</dbReference>
<keyword evidence="6 7" id="KW-0472">Membrane</keyword>
<dbReference type="Pfam" id="PF07690">
    <property type="entry name" value="MFS_1"/>
    <property type="match status" value="1"/>
</dbReference>
<feature type="domain" description="Major facilitator superfamily (MFS) profile" evidence="8">
    <location>
        <begin position="23"/>
        <end position="474"/>
    </location>
</feature>
<name>A0ABP6XHI2_9ACTN</name>
<feature type="transmembrane region" description="Helical" evidence="7">
    <location>
        <begin position="283"/>
        <end position="304"/>
    </location>
</feature>
<dbReference type="PROSITE" id="PS50850">
    <property type="entry name" value="MFS"/>
    <property type="match status" value="1"/>
</dbReference>
<keyword evidence="4 7" id="KW-0812">Transmembrane</keyword>
<keyword evidence="3" id="KW-1003">Cell membrane</keyword>
<accession>A0ABP6XHI2</accession>
<evidence type="ECO:0000313" key="10">
    <source>
        <dbReference type="Proteomes" id="UP001500630"/>
    </source>
</evidence>
<feature type="transmembrane region" description="Helical" evidence="7">
    <location>
        <begin position="370"/>
        <end position="391"/>
    </location>
</feature>
<evidence type="ECO:0000313" key="9">
    <source>
        <dbReference type="EMBL" id="GAA3566944.1"/>
    </source>
</evidence>
<keyword evidence="10" id="KW-1185">Reference proteome</keyword>
<dbReference type="InterPro" id="IPR036259">
    <property type="entry name" value="MFS_trans_sf"/>
</dbReference>
<dbReference type="SUPFAM" id="SSF103473">
    <property type="entry name" value="MFS general substrate transporter"/>
    <property type="match status" value="1"/>
</dbReference>
<dbReference type="RefSeq" id="WP_345566025.1">
    <property type="nucleotide sequence ID" value="NZ_BAABDQ010000012.1"/>
</dbReference>
<proteinExistence type="predicted"/>
<evidence type="ECO:0000256" key="1">
    <source>
        <dbReference type="ARBA" id="ARBA00004651"/>
    </source>
</evidence>
<dbReference type="CDD" id="cd17503">
    <property type="entry name" value="MFS_LmrB_MDR_like"/>
    <property type="match status" value="1"/>
</dbReference>
<dbReference type="InterPro" id="IPR011701">
    <property type="entry name" value="MFS"/>
</dbReference>
<dbReference type="Gene3D" id="1.20.1720.10">
    <property type="entry name" value="Multidrug resistance protein D"/>
    <property type="match status" value="1"/>
</dbReference>
<evidence type="ECO:0000256" key="6">
    <source>
        <dbReference type="ARBA" id="ARBA00023136"/>
    </source>
</evidence>
<evidence type="ECO:0000256" key="3">
    <source>
        <dbReference type="ARBA" id="ARBA00022475"/>
    </source>
</evidence>
<dbReference type="EMBL" id="BAABDQ010000012">
    <property type="protein sequence ID" value="GAA3566944.1"/>
    <property type="molecule type" value="Genomic_DNA"/>
</dbReference>
<feature type="transmembrane region" description="Helical" evidence="7">
    <location>
        <begin position="89"/>
        <end position="108"/>
    </location>
</feature>
<feature type="transmembrane region" description="Helical" evidence="7">
    <location>
        <begin position="20"/>
        <end position="45"/>
    </location>
</feature>
<comment type="caution">
    <text evidence="9">The sequence shown here is derived from an EMBL/GenBank/DDBJ whole genome shotgun (WGS) entry which is preliminary data.</text>
</comment>
<dbReference type="PRINTS" id="PR01036">
    <property type="entry name" value="TCRTETB"/>
</dbReference>
<feature type="transmembrane region" description="Helical" evidence="7">
    <location>
        <begin position="241"/>
        <end position="262"/>
    </location>
</feature>
<protein>
    <submittedName>
        <fullName evidence="9">MDR family MFS transporter</fullName>
    </submittedName>
</protein>
<keyword evidence="5 7" id="KW-1133">Transmembrane helix</keyword>
<sequence>MSEQTATGGAPAQDSIPAGLLKLAGAIMLGSIVMQLDATMVNVAFNTLLNEFHSTLPRIQWVGTGYMLAMALTIPATGWAVGRFGSRRVWIASIGLFLVGSMLCGIAWSADSLIAFRVVQGLGAGTIIPLAQMILATAAGPRYLGRVMAAIGIPAILGPVFGPVLGGVIVDQLSWRWIFFVNLPVCLAAIVVARRVIPDTPRVPGASRLDLTGLVLLSPGLAVLVYGLSEAAGKGSFTDPLVLGTLVGGAALVLGFVVHALVTRSEPLIDLSLFRSRSFSMSSLVVLLTGIPMFAATVLVPLYYQQVRGESPLVAGLLLAPQGIGMGVALIVAGGLSDRMAPRPIVLSGLVLAGLSGAMLLGLGPDTSTLFISSALILGGAGLGCVLVPVTTAALRGLDGPAVPRGTTAVRIFQQLGGSIGLAVLIVVLQQQFTARAAAGMAGIAASYANTFWWVVALAAVAVVPALFLPRTAPAAQAAAKEEAAV</sequence>
<keyword evidence="2" id="KW-0813">Transport</keyword>
<feature type="transmembrane region" description="Helical" evidence="7">
    <location>
        <begin position="316"/>
        <end position="333"/>
    </location>
</feature>
<feature type="transmembrane region" description="Helical" evidence="7">
    <location>
        <begin position="412"/>
        <end position="431"/>
    </location>
</feature>
<feature type="transmembrane region" description="Helical" evidence="7">
    <location>
        <begin position="209"/>
        <end position="229"/>
    </location>
</feature>
<dbReference type="InterPro" id="IPR020846">
    <property type="entry name" value="MFS_dom"/>
</dbReference>
<dbReference type="InterPro" id="IPR004638">
    <property type="entry name" value="EmrB-like"/>
</dbReference>
<feature type="transmembrane region" description="Helical" evidence="7">
    <location>
        <begin position="147"/>
        <end position="169"/>
    </location>
</feature>
<gene>
    <name evidence="9" type="ORF">GCM10022419_054540</name>
</gene>
<reference evidence="10" key="1">
    <citation type="journal article" date="2019" name="Int. J. Syst. Evol. Microbiol.">
        <title>The Global Catalogue of Microorganisms (GCM) 10K type strain sequencing project: providing services to taxonomists for standard genome sequencing and annotation.</title>
        <authorList>
            <consortium name="The Broad Institute Genomics Platform"/>
            <consortium name="The Broad Institute Genome Sequencing Center for Infectious Disease"/>
            <person name="Wu L."/>
            <person name="Ma J."/>
        </authorList>
    </citation>
    <scope>NUCLEOTIDE SEQUENCE [LARGE SCALE GENOMIC DNA]</scope>
    <source>
        <strain evidence="10">JCM 17326</strain>
    </source>
</reference>
<feature type="transmembrane region" description="Helical" evidence="7">
    <location>
        <begin position="65"/>
        <end position="82"/>
    </location>
</feature>
<evidence type="ECO:0000256" key="2">
    <source>
        <dbReference type="ARBA" id="ARBA00022448"/>
    </source>
</evidence>
<evidence type="ECO:0000256" key="5">
    <source>
        <dbReference type="ARBA" id="ARBA00022989"/>
    </source>
</evidence>
<dbReference type="Proteomes" id="UP001500630">
    <property type="component" value="Unassembled WGS sequence"/>
</dbReference>
<feature type="transmembrane region" description="Helical" evidence="7">
    <location>
        <begin position="114"/>
        <end position="135"/>
    </location>
</feature>
<dbReference type="Gene3D" id="1.20.1250.20">
    <property type="entry name" value="MFS general substrate transporter like domains"/>
    <property type="match status" value="1"/>
</dbReference>
<evidence type="ECO:0000259" key="8">
    <source>
        <dbReference type="PROSITE" id="PS50850"/>
    </source>
</evidence>